<feature type="region of interest" description="Disordered" evidence="2">
    <location>
        <begin position="829"/>
        <end position="932"/>
    </location>
</feature>
<feature type="compositionally biased region" description="Low complexity" evidence="2">
    <location>
        <begin position="623"/>
        <end position="640"/>
    </location>
</feature>
<accession>A0ABP0TE09</accession>
<feature type="compositionally biased region" description="Basic and acidic residues" evidence="2">
    <location>
        <begin position="904"/>
        <end position="914"/>
    </location>
</feature>
<evidence type="ECO:0000256" key="1">
    <source>
        <dbReference type="SAM" id="Coils"/>
    </source>
</evidence>
<keyword evidence="1" id="KW-0175">Coiled coil</keyword>
<sequence length="932" mass="102474">MEAPVGGGQGSRQQWRRVTDGSQGRERLLVDSSGNSSARLSGGGGGGGRPRSGGGDSAGHRRRRSSKNGRIFHPGSSGHSSDSDNNGGGPASPGELLSQTVGSEGDGAALYDELQKDHKPRSFPVLQSGLVAAATEAPEEVLEQRLHDIATQREQLQQAEVELRACFIARSEVIQMQNTFDEQSKQHSHIVVDLQEQLRDRDNRIHLLEERLEEQAQHLHTNQLKANEQVWVKDGLLREQSNEIAALRYEHENAVAEHKAAEARLDAEREDLLAQLEHLKGQVHEKERQVQEADEQNRTTQDLLLFKDSQLQDAQAWMARAQELNSYHVNANNTLHAELRDRSEQLNQLWIGYQRQLADMERYHTQVIQGLQLEVNEARGLNRINKSTATDYPDAKDEVQTHADNNNSKDSSQHEGSNGTGVKYVKVPQANSGMAIHGNPVLLSHATVEQATGLPVGPTPIMVGVSPVMPPPVHQFGLPHQSATSVTQSLPSLVPQSSLMQPHVLPSAMVPLQQLPLVSEQLPQQQQLQFHEHEARRQQQLGASLLSQLSTQPSEVLQQQPAKPEPGQSLYKEKLEPVSEQQQAELPIQQHHQPPVLQGPHTNERLQRSEQQSQSQKYGKAVQPQHQHQHQQAIPSPIQQLSQSAPLVKDEAQHHHDPSLSKPVSDKPELQNLVLTPMASQQDFPEANTKNVEPGPLDEKSLLGCLLRVVPTEPNAKIRISTTLPNRLGKLLAPLRWHDYRKQYGRLDEFVNSHPELFVIDGDYIHLKKGAHAVVSGTTTTVAGAAATTGPIAQPQLPPVVVSPVPQVAELQHSRSLKGSTKDTKVILAPQHEESGNAHKQRPPSPLRPKSSQSRQNHNTSMARNSVGNGTPTVAVNSQHAPTGSDYAGNGLPSRNHHLAGFENGERVMPDKSMKGSGGNRQVNRFATGESQ</sequence>
<feature type="compositionally biased region" description="Gly residues" evidence="2">
    <location>
        <begin position="1"/>
        <end position="10"/>
    </location>
</feature>
<feature type="compositionally biased region" description="Polar residues" evidence="2">
    <location>
        <begin position="402"/>
        <end position="417"/>
    </location>
</feature>
<feature type="compositionally biased region" description="Polar residues" evidence="2">
    <location>
        <begin position="551"/>
        <end position="561"/>
    </location>
</feature>
<evidence type="ECO:0000313" key="4">
    <source>
        <dbReference type="EMBL" id="CAK9193652.1"/>
    </source>
</evidence>
<evidence type="ECO:0000313" key="5">
    <source>
        <dbReference type="Proteomes" id="UP001497512"/>
    </source>
</evidence>
<organism evidence="4 5">
    <name type="scientific">Sphagnum troendelagicum</name>
    <dbReference type="NCBI Taxonomy" id="128251"/>
    <lineage>
        <taxon>Eukaryota</taxon>
        <taxon>Viridiplantae</taxon>
        <taxon>Streptophyta</taxon>
        <taxon>Embryophyta</taxon>
        <taxon>Bryophyta</taxon>
        <taxon>Sphagnophytina</taxon>
        <taxon>Sphagnopsida</taxon>
        <taxon>Sphagnales</taxon>
        <taxon>Sphagnaceae</taxon>
        <taxon>Sphagnum</taxon>
    </lineage>
</organism>
<feature type="region of interest" description="Disordered" evidence="2">
    <location>
        <begin position="593"/>
        <end position="666"/>
    </location>
</feature>
<feature type="compositionally biased region" description="Basic and acidic residues" evidence="2">
    <location>
        <begin position="648"/>
        <end position="666"/>
    </location>
</feature>
<dbReference type="PANTHER" id="PTHR35766:SF1">
    <property type="entry name" value="OS08G0543600 PROTEIN"/>
    <property type="match status" value="1"/>
</dbReference>
<feature type="compositionally biased region" description="Low complexity" evidence="2">
    <location>
        <begin position="73"/>
        <end position="85"/>
    </location>
</feature>
<feature type="compositionally biased region" description="Gly residues" evidence="2">
    <location>
        <begin position="41"/>
        <end position="57"/>
    </location>
</feature>
<dbReference type="InterPro" id="IPR056142">
    <property type="entry name" value="DUF7725"/>
</dbReference>
<keyword evidence="5" id="KW-1185">Reference proteome</keyword>
<feature type="compositionally biased region" description="Polar residues" evidence="2">
    <location>
        <begin position="850"/>
        <end position="882"/>
    </location>
</feature>
<feature type="compositionally biased region" description="Basic and acidic residues" evidence="2">
    <location>
        <begin position="17"/>
        <end position="29"/>
    </location>
</feature>
<feature type="region of interest" description="Disordered" evidence="2">
    <location>
        <begin position="1"/>
        <end position="102"/>
    </location>
</feature>
<proteinExistence type="predicted"/>
<name>A0ABP0TE09_9BRYO</name>
<dbReference type="Pfam" id="PF24851">
    <property type="entry name" value="DUF7725"/>
    <property type="match status" value="1"/>
</dbReference>
<gene>
    <name evidence="4" type="ORF">CSSPTR1EN2_LOCUS2133</name>
</gene>
<feature type="region of interest" description="Disordered" evidence="2">
    <location>
        <begin position="399"/>
        <end position="423"/>
    </location>
</feature>
<dbReference type="Proteomes" id="UP001497512">
    <property type="component" value="Chromosome 10"/>
</dbReference>
<evidence type="ECO:0000259" key="3">
    <source>
        <dbReference type="Pfam" id="PF24851"/>
    </source>
</evidence>
<dbReference type="EMBL" id="OZ019902">
    <property type="protein sequence ID" value="CAK9193652.1"/>
    <property type="molecule type" value="Genomic_DNA"/>
</dbReference>
<reference evidence="4" key="1">
    <citation type="submission" date="2024-02" db="EMBL/GenBank/DDBJ databases">
        <authorList>
            <consortium name="ELIXIR-Norway"/>
            <consortium name="Elixir Norway"/>
        </authorList>
    </citation>
    <scope>NUCLEOTIDE SEQUENCE</scope>
</reference>
<protein>
    <recommendedName>
        <fullName evidence="3">DUF7725 domain-containing protein</fullName>
    </recommendedName>
</protein>
<feature type="compositionally biased region" description="Polar residues" evidence="2">
    <location>
        <begin position="920"/>
        <end position="932"/>
    </location>
</feature>
<evidence type="ECO:0000256" key="2">
    <source>
        <dbReference type="SAM" id="MobiDB-lite"/>
    </source>
</evidence>
<feature type="region of interest" description="Disordered" evidence="2">
    <location>
        <begin position="549"/>
        <end position="568"/>
    </location>
</feature>
<dbReference type="PANTHER" id="PTHR35766">
    <property type="entry name" value="OS08G0543600 PROTEIN"/>
    <property type="match status" value="1"/>
</dbReference>
<feature type="domain" description="DUF7725" evidence="3">
    <location>
        <begin position="697"/>
        <end position="767"/>
    </location>
</feature>
<feature type="coiled-coil region" evidence="1">
    <location>
        <begin position="237"/>
        <end position="303"/>
    </location>
</feature>